<organism evidence="4 5">
    <name type="scientific">Acetobacterium fimetarium</name>
    <dbReference type="NCBI Taxonomy" id="52691"/>
    <lineage>
        <taxon>Bacteria</taxon>
        <taxon>Bacillati</taxon>
        <taxon>Bacillota</taxon>
        <taxon>Clostridia</taxon>
        <taxon>Eubacteriales</taxon>
        <taxon>Eubacteriaceae</taxon>
        <taxon>Acetobacterium</taxon>
    </lineage>
</organism>
<dbReference type="Gene3D" id="3.30.450.40">
    <property type="match status" value="1"/>
</dbReference>
<dbReference type="Proteomes" id="UP000603234">
    <property type="component" value="Unassembled WGS sequence"/>
</dbReference>
<sequence length="1054" mass="120710">METLPFMISIIFFLISGSNLFFGSYIVLFYSREKSNRLFFVFSIFLSVWAFDFAMSVSAPDAESCMFWQRVAALGWGTCPGIFLHYTLVLTGKKDLLKKWWLYLLMYTPVAIMSYVFSLSQDLVILQYTFLRTPYGWINLAEDNLWDILFYCYYYGFMLISMGVLWRWTIKTEDELNRKQGKTILDGFMVSLILVISTKIYSCIQLSAGLFQLLPNIMFIIAGCVFYTIKKYTLVKKSSVNKNEVILNNQTRTRIYNYLSVAFLAGSCLNLITQYFLEENGNLASVLCFSGLLLAMGVLIQLIQRIKGLDRQRDYLILFLMMLIIPLITFKFISMASLTIWAFPFVLIIISLVFNNRMAIVGITVSTFLTQILVFISMPQAIVKIDSDDHLVRIGLFGIAIWIAFFVNKLYVQRLKENAEQLKIEKSISEFSSDFVNINRMNYDKMLEKWITKSGELFDLTRVHICFFDEDKKKITCTQEWCGEGVEPNKEIHQDFPVEEAPVWIETILENKIVHRFNKDDSEQEKSAINREPDIGNEIDIAIPIACDGNVQGVIAFNLKTAKTQLNEKYGNLFEIIANTLAVAMLKLEKEKEIIHQAHYDQLTGIPNRLLFSDKLNHEILSARQKEKMIGVVFLNIDSFKNVNDSLGHEGGDKLLIQVSEKLIRSIKKTDTVSRFEGDEFMIMLNNIAKEKEILKIGNRILNLFKQAFIVNGQEFYISANLGIAVYPADGEKADELIKNANIAMYKSKEKGKNHFVLCSPVIKEEVNFKTKLTNHLYHALERDELELHYQPQICLQTGKIVGVEALLRWTHPELNMIPPNVFIPLAEQTGLINPIGEWVLKTACCQNKAWQEMGLPPVRMAVNISATQFRNPKLTTLIKKLLKETDLKPRYFELELTENIAINQSDYIIEILDRLRKQGVFISIDDFGTEYSSLSRLKTLPIDQIKIDKQFIDGVAKGKTDQAIVNTIILLAKNLGLNVIAEGVETHEQLAFLKDIQCDSVQGFYYHRPMPAQELEIILQYQNDTMIKSQGVNSPCVIIDQGGRELEAVYGGD</sequence>
<feature type="transmembrane region" description="Helical" evidence="1">
    <location>
        <begin position="213"/>
        <end position="234"/>
    </location>
</feature>
<dbReference type="CDD" id="cd01948">
    <property type="entry name" value="EAL"/>
    <property type="match status" value="1"/>
</dbReference>
<feature type="transmembrane region" description="Helical" evidence="1">
    <location>
        <begin position="394"/>
        <end position="412"/>
    </location>
</feature>
<dbReference type="PROSITE" id="PS50883">
    <property type="entry name" value="EAL"/>
    <property type="match status" value="1"/>
</dbReference>
<feature type="transmembrane region" description="Helical" evidence="1">
    <location>
        <begin position="38"/>
        <end position="55"/>
    </location>
</feature>
<name>A0ABR6WST3_9FIRM</name>
<feature type="transmembrane region" description="Helical" evidence="1">
    <location>
        <begin position="283"/>
        <end position="303"/>
    </location>
</feature>
<dbReference type="InterPro" id="IPR029016">
    <property type="entry name" value="GAF-like_dom_sf"/>
</dbReference>
<dbReference type="Gene3D" id="3.20.20.450">
    <property type="entry name" value="EAL domain"/>
    <property type="match status" value="1"/>
</dbReference>
<dbReference type="SUPFAM" id="SSF55073">
    <property type="entry name" value="Nucleotide cyclase"/>
    <property type="match status" value="1"/>
</dbReference>
<dbReference type="InterPro" id="IPR043128">
    <property type="entry name" value="Rev_trsase/Diguanyl_cyclase"/>
</dbReference>
<dbReference type="SUPFAM" id="SSF55781">
    <property type="entry name" value="GAF domain-like"/>
    <property type="match status" value="1"/>
</dbReference>
<gene>
    <name evidence="4" type="ORF">GH808_04475</name>
</gene>
<dbReference type="InterPro" id="IPR031621">
    <property type="entry name" value="HisKA_7TM"/>
</dbReference>
<evidence type="ECO:0000259" key="2">
    <source>
        <dbReference type="PROSITE" id="PS50883"/>
    </source>
</evidence>
<evidence type="ECO:0000313" key="4">
    <source>
        <dbReference type="EMBL" id="MBC3803689.1"/>
    </source>
</evidence>
<feature type="transmembrane region" description="Helical" evidence="1">
    <location>
        <begin position="148"/>
        <end position="166"/>
    </location>
</feature>
<dbReference type="PROSITE" id="PS50887">
    <property type="entry name" value="GGDEF"/>
    <property type="match status" value="1"/>
</dbReference>
<dbReference type="Gene3D" id="3.30.70.270">
    <property type="match status" value="1"/>
</dbReference>
<evidence type="ECO:0000256" key="1">
    <source>
        <dbReference type="SAM" id="Phobius"/>
    </source>
</evidence>
<dbReference type="Pfam" id="PF16927">
    <property type="entry name" value="HisKA_7TM"/>
    <property type="match status" value="1"/>
</dbReference>
<evidence type="ECO:0000259" key="3">
    <source>
        <dbReference type="PROSITE" id="PS50887"/>
    </source>
</evidence>
<comment type="caution">
    <text evidence="4">The sequence shown here is derived from an EMBL/GenBank/DDBJ whole genome shotgun (WGS) entry which is preliminary data.</text>
</comment>
<dbReference type="SMART" id="SM00267">
    <property type="entry name" value="GGDEF"/>
    <property type="match status" value="1"/>
</dbReference>
<reference evidence="4 5" key="1">
    <citation type="journal article" date="2020" name="mSystems">
        <title>Defining Genomic and Predicted Metabolic Features of the Acetobacterium Genus.</title>
        <authorList>
            <person name="Ross D.E."/>
            <person name="Marshall C.W."/>
            <person name="Gulliver D."/>
            <person name="May H.D."/>
            <person name="Norman R.S."/>
        </authorList>
    </citation>
    <scope>NUCLEOTIDE SEQUENCE [LARGE SCALE GENOMIC DNA]</scope>
    <source>
        <strain evidence="4 5">DSM 8238</strain>
    </source>
</reference>
<accession>A0ABR6WST3</accession>
<feature type="domain" description="EAL" evidence="2">
    <location>
        <begin position="770"/>
        <end position="1024"/>
    </location>
</feature>
<dbReference type="Pfam" id="PF00990">
    <property type="entry name" value="GGDEF"/>
    <property type="match status" value="1"/>
</dbReference>
<keyword evidence="1" id="KW-0472">Membrane</keyword>
<proteinExistence type="predicted"/>
<dbReference type="SMART" id="SM00052">
    <property type="entry name" value="EAL"/>
    <property type="match status" value="1"/>
</dbReference>
<protein>
    <submittedName>
        <fullName evidence="4">EAL domain-containing protein</fullName>
    </submittedName>
</protein>
<dbReference type="InterPro" id="IPR035919">
    <property type="entry name" value="EAL_sf"/>
</dbReference>
<dbReference type="CDD" id="cd01949">
    <property type="entry name" value="GGDEF"/>
    <property type="match status" value="1"/>
</dbReference>
<feature type="transmembrane region" description="Helical" evidence="1">
    <location>
        <begin position="187"/>
        <end position="207"/>
    </location>
</feature>
<dbReference type="InterPro" id="IPR001633">
    <property type="entry name" value="EAL_dom"/>
</dbReference>
<dbReference type="InterPro" id="IPR000160">
    <property type="entry name" value="GGDEF_dom"/>
</dbReference>
<feature type="transmembrane region" description="Helical" evidence="1">
    <location>
        <begin position="361"/>
        <end position="382"/>
    </location>
</feature>
<feature type="transmembrane region" description="Helical" evidence="1">
    <location>
        <begin position="315"/>
        <end position="332"/>
    </location>
</feature>
<keyword evidence="1" id="KW-1133">Transmembrane helix</keyword>
<evidence type="ECO:0000313" key="5">
    <source>
        <dbReference type="Proteomes" id="UP000603234"/>
    </source>
</evidence>
<dbReference type="PANTHER" id="PTHR44757">
    <property type="entry name" value="DIGUANYLATE CYCLASE DGCP"/>
    <property type="match status" value="1"/>
</dbReference>
<feature type="domain" description="GGDEF" evidence="3">
    <location>
        <begin position="628"/>
        <end position="761"/>
    </location>
</feature>
<feature type="transmembrane region" description="Helical" evidence="1">
    <location>
        <begin position="100"/>
        <end position="128"/>
    </location>
</feature>
<feature type="transmembrane region" description="Helical" evidence="1">
    <location>
        <begin position="67"/>
        <end position="88"/>
    </location>
</feature>
<dbReference type="EMBL" id="WJBC01000004">
    <property type="protein sequence ID" value="MBC3803689.1"/>
    <property type="molecule type" value="Genomic_DNA"/>
</dbReference>
<dbReference type="PANTHER" id="PTHR44757:SF2">
    <property type="entry name" value="BIOFILM ARCHITECTURE MAINTENANCE PROTEIN MBAA"/>
    <property type="match status" value="1"/>
</dbReference>
<feature type="transmembrane region" description="Helical" evidence="1">
    <location>
        <begin position="255"/>
        <end position="277"/>
    </location>
</feature>
<dbReference type="Pfam" id="PF00563">
    <property type="entry name" value="EAL"/>
    <property type="match status" value="1"/>
</dbReference>
<keyword evidence="5" id="KW-1185">Reference proteome</keyword>
<dbReference type="InterPro" id="IPR052155">
    <property type="entry name" value="Biofilm_reg_signaling"/>
</dbReference>
<dbReference type="SUPFAM" id="SSF141868">
    <property type="entry name" value="EAL domain-like"/>
    <property type="match status" value="1"/>
</dbReference>
<keyword evidence="1" id="KW-0812">Transmembrane</keyword>
<feature type="transmembrane region" description="Helical" evidence="1">
    <location>
        <begin position="6"/>
        <end position="31"/>
    </location>
</feature>
<dbReference type="RefSeq" id="WP_186841590.1">
    <property type="nucleotide sequence ID" value="NZ_WJBC01000004.1"/>
</dbReference>
<dbReference type="InterPro" id="IPR029787">
    <property type="entry name" value="Nucleotide_cyclase"/>
</dbReference>
<dbReference type="NCBIfam" id="TIGR00254">
    <property type="entry name" value="GGDEF"/>
    <property type="match status" value="1"/>
</dbReference>